<name>A0A8H7D0L2_9AGAR</name>
<sequence>MFRRLSRSLTDSQVLPSYDEEPEQTMSEKKPHPINTQTNRTAANALYFALQALSSISEGDPLMGVLSGTIGPLLEVTARIKQTSSNAHALAELAARIERLAPILRQIAHDDPAKGQDLVENLQQTLTSMTTDLEAANSRGKPNWLFNNRVDNASILQKYNTALSRMIANSTFVTVQEVAKSLRDRTQGREREDSRVSSQESSSAEIESK</sequence>
<comment type="caution">
    <text evidence="2">The sequence shown here is derived from an EMBL/GenBank/DDBJ whole genome shotgun (WGS) entry which is preliminary data.</text>
</comment>
<gene>
    <name evidence="2" type="ORF">MSAN_01390300</name>
</gene>
<accession>A0A8H7D0L2</accession>
<dbReference type="EMBL" id="JACAZH010000011">
    <property type="protein sequence ID" value="KAF7354761.1"/>
    <property type="molecule type" value="Genomic_DNA"/>
</dbReference>
<feature type="compositionally biased region" description="Basic and acidic residues" evidence="1">
    <location>
        <begin position="182"/>
        <end position="195"/>
    </location>
</feature>
<protein>
    <submittedName>
        <fullName evidence="2">Uncharacterized protein</fullName>
    </submittedName>
</protein>
<dbReference type="AlphaFoldDB" id="A0A8H7D0L2"/>
<feature type="region of interest" description="Disordered" evidence="1">
    <location>
        <begin position="1"/>
        <end position="36"/>
    </location>
</feature>
<feature type="compositionally biased region" description="Low complexity" evidence="1">
    <location>
        <begin position="196"/>
        <end position="209"/>
    </location>
</feature>
<dbReference type="OrthoDB" id="3069255at2759"/>
<evidence type="ECO:0000313" key="3">
    <source>
        <dbReference type="Proteomes" id="UP000623467"/>
    </source>
</evidence>
<evidence type="ECO:0000313" key="2">
    <source>
        <dbReference type="EMBL" id="KAF7354761.1"/>
    </source>
</evidence>
<proteinExistence type="predicted"/>
<feature type="region of interest" description="Disordered" evidence="1">
    <location>
        <begin position="182"/>
        <end position="209"/>
    </location>
</feature>
<keyword evidence="3" id="KW-1185">Reference proteome</keyword>
<evidence type="ECO:0000256" key="1">
    <source>
        <dbReference type="SAM" id="MobiDB-lite"/>
    </source>
</evidence>
<reference evidence="2" key="1">
    <citation type="submission" date="2020-05" db="EMBL/GenBank/DDBJ databases">
        <title>Mycena genomes resolve the evolution of fungal bioluminescence.</title>
        <authorList>
            <person name="Tsai I.J."/>
        </authorList>
    </citation>
    <scope>NUCLEOTIDE SEQUENCE</scope>
    <source>
        <strain evidence="2">160909Yilan</strain>
    </source>
</reference>
<organism evidence="2 3">
    <name type="scientific">Mycena sanguinolenta</name>
    <dbReference type="NCBI Taxonomy" id="230812"/>
    <lineage>
        <taxon>Eukaryota</taxon>
        <taxon>Fungi</taxon>
        <taxon>Dikarya</taxon>
        <taxon>Basidiomycota</taxon>
        <taxon>Agaricomycotina</taxon>
        <taxon>Agaricomycetes</taxon>
        <taxon>Agaricomycetidae</taxon>
        <taxon>Agaricales</taxon>
        <taxon>Marasmiineae</taxon>
        <taxon>Mycenaceae</taxon>
        <taxon>Mycena</taxon>
    </lineage>
</organism>
<dbReference type="Proteomes" id="UP000623467">
    <property type="component" value="Unassembled WGS sequence"/>
</dbReference>